<keyword evidence="4" id="KW-1185">Reference proteome</keyword>
<dbReference type="Pfam" id="PF00582">
    <property type="entry name" value="Usp"/>
    <property type="match status" value="2"/>
</dbReference>
<organism evidence="3 4">
    <name type="scientific">[Actinomadura] parvosata subsp. kistnae</name>
    <dbReference type="NCBI Taxonomy" id="1909395"/>
    <lineage>
        <taxon>Bacteria</taxon>
        <taxon>Bacillati</taxon>
        <taxon>Actinomycetota</taxon>
        <taxon>Actinomycetes</taxon>
        <taxon>Streptosporangiales</taxon>
        <taxon>Streptosporangiaceae</taxon>
        <taxon>Nonomuraea</taxon>
    </lineage>
</organism>
<name>A0A1V0AK58_9ACTN</name>
<accession>A0A1V0AK58</accession>
<dbReference type="PRINTS" id="PR01438">
    <property type="entry name" value="UNVRSLSTRESS"/>
</dbReference>
<dbReference type="InterPro" id="IPR006015">
    <property type="entry name" value="Universal_stress_UspA"/>
</dbReference>
<evidence type="ECO:0000313" key="3">
    <source>
        <dbReference type="EMBL" id="AQZ70482.1"/>
    </source>
</evidence>
<dbReference type="KEGG" id="noa:BKM31_18640"/>
<dbReference type="PANTHER" id="PTHR46268">
    <property type="entry name" value="STRESS RESPONSE PROTEIN NHAX"/>
    <property type="match status" value="1"/>
</dbReference>
<proteinExistence type="inferred from homology"/>
<dbReference type="Proteomes" id="UP000190797">
    <property type="component" value="Chromosome"/>
</dbReference>
<reference evidence="4" key="1">
    <citation type="journal article" date="2017" name="Med. Chem. Commun.">
        <title>Nonomuraea sp. ATCC 55076 harbours the largest actinomycete chromosome to date and the kistamicin biosynthetic gene cluster.</title>
        <authorList>
            <person name="Nazari B."/>
            <person name="Forneris C.C."/>
            <person name="Gibson M.I."/>
            <person name="Moon K."/>
            <person name="Schramma K.R."/>
            <person name="Seyedsayamdost M.R."/>
        </authorList>
    </citation>
    <scope>NUCLEOTIDE SEQUENCE [LARGE SCALE GENOMIC DNA]</scope>
    <source>
        <strain evidence="4">ATCC 55076</strain>
    </source>
</reference>
<comment type="similarity">
    <text evidence="1">Belongs to the universal stress protein A family.</text>
</comment>
<dbReference type="OrthoDB" id="9816117at2"/>
<sequence length="280" mass="29005">MAGRIVAGVDGSPPSMAAVEWGAADAGRRSLELRLVHVCEQWARAAGTAEYCAGMLESAADRARGLVPGVQVGTEILPGPVVNDLVRESAGADSLVLGSRGLGGFAGMVLGSTSLALAGRAASPVVVVREAATVRHGRIVVGYDGRQSRAAMEYALVQARAREAELLVLHAWRPPVLSSYGSAYRILSEGFEESAREAAEQVVPWREANPDVRIVDDQVCDHPVAALRNASSTADLVVVGSRGLGGFSSAVLGSVSHGVLHHAVCPVAVVPPSEAAHEAR</sequence>
<dbReference type="InterPro" id="IPR006016">
    <property type="entry name" value="UspA"/>
</dbReference>
<gene>
    <name evidence="3" type="ORF">BKM31_18640</name>
</gene>
<dbReference type="STRING" id="1909395.BKM31_18640"/>
<evidence type="ECO:0000256" key="1">
    <source>
        <dbReference type="ARBA" id="ARBA00008791"/>
    </source>
</evidence>
<dbReference type="InterPro" id="IPR014729">
    <property type="entry name" value="Rossmann-like_a/b/a_fold"/>
</dbReference>
<dbReference type="RefSeq" id="WP_080046804.1">
    <property type="nucleotide sequence ID" value="NZ_CP017717.1"/>
</dbReference>
<evidence type="ECO:0000313" key="4">
    <source>
        <dbReference type="Proteomes" id="UP000190797"/>
    </source>
</evidence>
<feature type="domain" description="UspA" evidence="2">
    <location>
        <begin position="138"/>
        <end position="271"/>
    </location>
</feature>
<dbReference type="Gene3D" id="3.40.50.620">
    <property type="entry name" value="HUPs"/>
    <property type="match status" value="2"/>
</dbReference>
<evidence type="ECO:0000259" key="2">
    <source>
        <dbReference type="Pfam" id="PF00582"/>
    </source>
</evidence>
<dbReference type="EMBL" id="CP017717">
    <property type="protein sequence ID" value="AQZ70482.1"/>
    <property type="molecule type" value="Genomic_DNA"/>
</dbReference>
<dbReference type="SUPFAM" id="SSF52402">
    <property type="entry name" value="Adenine nucleotide alpha hydrolases-like"/>
    <property type="match status" value="2"/>
</dbReference>
<dbReference type="PANTHER" id="PTHR46268:SF6">
    <property type="entry name" value="UNIVERSAL STRESS PROTEIN UP12"/>
    <property type="match status" value="1"/>
</dbReference>
<feature type="domain" description="UspA" evidence="2">
    <location>
        <begin position="1"/>
        <end position="129"/>
    </location>
</feature>
<dbReference type="AlphaFoldDB" id="A0A1V0AK58"/>
<protein>
    <submittedName>
        <fullName evidence="3">Universal stress protein UspA</fullName>
    </submittedName>
</protein>